<comment type="caution">
    <text evidence="4">The sequence shown here is derived from an EMBL/GenBank/DDBJ whole genome shotgun (WGS) entry which is preliminary data.</text>
</comment>
<dbReference type="InterPro" id="IPR050327">
    <property type="entry name" value="Proton-linked_MCT"/>
</dbReference>
<organism evidence="4 5">
    <name type="scientific">Collybiopsis confluens</name>
    <dbReference type="NCBI Taxonomy" id="2823264"/>
    <lineage>
        <taxon>Eukaryota</taxon>
        <taxon>Fungi</taxon>
        <taxon>Dikarya</taxon>
        <taxon>Basidiomycota</taxon>
        <taxon>Agaricomycotina</taxon>
        <taxon>Agaricomycetes</taxon>
        <taxon>Agaricomycetidae</taxon>
        <taxon>Agaricales</taxon>
        <taxon>Marasmiineae</taxon>
        <taxon>Omphalotaceae</taxon>
        <taxon>Collybiopsis</taxon>
    </lineage>
</organism>
<dbReference type="Proteomes" id="UP000518752">
    <property type="component" value="Unassembled WGS sequence"/>
</dbReference>
<protein>
    <recommendedName>
        <fullName evidence="6">MFS general substrate transporter</fullName>
    </recommendedName>
</protein>
<comment type="similarity">
    <text evidence="2">Belongs to the major facilitator superfamily. Monocarboxylate porter (TC 2.A.1.13) family.</text>
</comment>
<keyword evidence="5" id="KW-1185">Reference proteome</keyword>
<dbReference type="InterPro" id="IPR036259">
    <property type="entry name" value="MFS_trans_sf"/>
</dbReference>
<dbReference type="Pfam" id="PF07690">
    <property type="entry name" value="MFS_1"/>
    <property type="match status" value="1"/>
</dbReference>
<comment type="subcellular location">
    <subcellularLocation>
        <location evidence="1">Membrane</location>
        <topology evidence="1">Multi-pass membrane protein</topology>
    </subcellularLocation>
</comment>
<evidence type="ECO:0000313" key="5">
    <source>
        <dbReference type="Proteomes" id="UP000518752"/>
    </source>
</evidence>
<dbReference type="Gene3D" id="1.20.1250.20">
    <property type="entry name" value="MFS general substrate transporter like domains"/>
    <property type="match status" value="1"/>
</dbReference>
<dbReference type="EMBL" id="JAACJN010000106">
    <property type="protein sequence ID" value="KAF5373392.1"/>
    <property type="molecule type" value="Genomic_DNA"/>
</dbReference>
<gene>
    <name evidence="4" type="ORF">D9757_009739</name>
</gene>
<evidence type="ECO:0000256" key="2">
    <source>
        <dbReference type="ARBA" id="ARBA00006727"/>
    </source>
</evidence>
<evidence type="ECO:0008006" key="6">
    <source>
        <dbReference type="Google" id="ProtNLM"/>
    </source>
</evidence>
<feature type="transmembrane region" description="Helical" evidence="3">
    <location>
        <begin position="31"/>
        <end position="52"/>
    </location>
</feature>
<dbReference type="SUPFAM" id="SSF103473">
    <property type="entry name" value="MFS general substrate transporter"/>
    <property type="match status" value="1"/>
</dbReference>
<proteinExistence type="inferred from homology"/>
<dbReference type="GO" id="GO:0016020">
    <property type="term" value="C:membrane"/>
    <property type="evidence" value="ECO:0007669"/>
    <property type="project" value="UniProtKB-SubCell"/>
</dbReference>
<dbReference type="AlphaFoldDB" id="A0A8H5GYK0"/>
<dbReference type="InterPro" id="IPR011701">
    <property type="entry name" value="MFS"/>
</dbReference>
<keyword evidence="3" id="KW-1133">Transmembrane helix</keyword>
<keyword evidence="3" id="KW-0472">Membrane</keyword>
<name>A0A8H5GYK0_9AGAR</name>
<dbReference type="OrthoDB" id="6499973at2759"/>
<dbReference type="PANTHER" id="PTHR11360:SF284">
    <property type="entry name" value="EG:103B4.3 PROTEIN-RELATED"/>
    <property type="match status" value="1"/>
</dbReference>
<dbReference type="GO" id="GO:0022857">
    <property type="term" value="F:transmembrane transporter activity"/>
    <property type="evidence" value="ECO:0007669"/>
    <property type="project" value="InterPro"/>
</dbReference>
<reference evidence="4 5" key="1">
    <citation type="journal article" date="2020" name="ISME J.">
        <title>Uncovering the hidden diversity of litter-decomposition mechanisms in mushroom-forming fungi.</title>
        <authorList>
            <person name="Floudas D."/>
            <person name="Bentzer J."/>
            <person name="Ahren D."/>
            <person name="Johansson T."/>
            <person name="Persson P."/>
            <person name="Tunlid A."/>
        </authorList>
    </citation>
    <scope>NUCLEOTIDE SEQUENCE [LARGE SCALE GENOMIC DNA]</scope>
    <source>
        <strain evidence="4 5">CBS 406.79</strain>
    </source>
</reference>
<evidence type="ECO:0000313" key="4">
    <source>
        <dbReference type="EMBL" id="KAF5373392.1"/>
    </source>
</evidence>
<accession>A0A8H5GYK0</accession>
<dbReference type="PANTHER" id="PTHR11360">
    <property type="entry name" value="MONOCARBOXYLATE TRANSPORTER"/>
    <property type="match status" value="1"/>
</dbReference>
<sequence length="251" mass="26631">MHQGLGTGIAAGMTYVPTYAIVSHYFQRRRAFAMMIVASGSSLGAIVHPIMLNNLLKRIGFANTARANAALISAMLLVACLLMRTRLPPNKAPLGLKDAFLKFGKDKSYVLATIGYDILTASGSERLLTSRNLDAALHGLDPTFVFYTLVILNGSSLIGRLSPGLLVHRLGVSNMLIFGMQGIWRGGNSALCSPLVAALAEDQSEIGLGGLIGVFLNVYFGTCSQVAQGVLLTEPSLRISIYGGGQPYSVV</sequence>
<evidence type="ECO:0000256" key="3">
    <source>
        <dbReference type="SAM" id="Phobius"/>
    </source>
</evidence>
<keyword evidence="3" id="KW-0812">Transmembrane</keyword>
<evidence type="ECO:0000256" key="1">
    <source>
        <dbReference type="ARBA" id="ARBA00004141"/>
    </source>
</evidence>
<feature type="transmembrane region" description="Helical" evidence="3">
    <location>
        <begin position="64"/>
        <end position="83"/>
    </location>
</feature>